<dbReference type="Gene3D" id="1.20.1250.20">
    <property type="entry name" value="MFS general substrate transporter like domains"/>
    <property type="match status" value="1"/>
</dbReference>
<evidence type="ECO:0000256" key="2">
    <source>
        <dbReference type="ARBA" id="ARBA00022989"/>
    </source>
</evidence>
<dbReference type="AlphaFoldDB" id="A0A501WSK8"/>
<evidence type="ECO:0000256" key="3">
    <source>
        <dbReference type="ARBA" id="ARBA00023136"/>
    </source>
</evidence>
<gene>
    <name evidence="6" type="ORF">FJM67_08830</name>
</gene>
<dbReference type="GO" id="GO:0022857">
    <property type="term" value="F:transmembrane transporter activity"/>
    <property type="evidence" value="ECO:0007669"/>
    <property type="project" value="InterPro"/>
</dbReference>
<dbReference type="Pfam" id="PF07690">
    <property type="entry name" value="MFS_1"/>
    <property type="match status" value="1"/>
</dbReference>
<feature type="domain" description="Major facilitator superfamily (MFS) profile" evidence="5">
    <location>
        <begin position="11"/>
        <end position="411"/>
    </location>
</feature>
<evidence type="ECO:0000259" key="5">
    <source>
        <dbReference type="PROSITE" id="PS50850"/>
    </source>
</evidence>
<evidence type="ECO:0000256" key="1">
    <source>
        <dbReference type="ARBA" id="ARBA00022692"/>
    </source>
</evidence>
<keyword evidence="1 4" id="KW-0812">Transmembrane</keyword>
<comment type="caution">
    <text evidence="6">The sequence shown here is derived from an EMBL/GenBank/DDBJ whole genome shotgun (WGS) entry which is preliminary data.</text>
</comment>
<feature type="transmembrane region" description="Helical" evidence="4">
    <location>
        <begin position="296"/>
        <end position="317"/>
    </location>
</feature>
<reference evidence="6 7" key="1">
    <citation type="submission" date="2019-06" db="EMBL/GenBank/DDBJ databases">
        <title>A novel bacterium of genus Marinomonas, isolated from coastal sand.</title>
        <authorList>
            <person name="Huang H."/>
            <person name="Mo K."/>
            <person name="Hu Y."/>
        </authorList>
    </citation>
    <scope>NUCLEOTIDE SEQUENCE [LARGE SCALE GENOMIC DNA]</scope>
    <source>
        <strain evidence="6 7">HB171799</strain>
    </source>
</reference>
<dbReference type="PANTHER" id="PTHR11360:SF284">
    <property type="entry name" value="EG:103B4.3 PROTEIN-RELATED"/>
    <property type="match status" value="1"/>
</dbReference>
<accession>A0A501WSK8</accession>
<feature type="transmembrane region" description="Helical" evidence="4">
    <location>
        <begin position="323"/>
        <end position="344"/>
    </location>
</feature>
<dbReference type="PROSITE" id="PS50850">
    <property type="entry name" value="MFS"/>
    <property type="match status" value="1"/>
</dbReference>
<feature type="transmembrane region" description="Helical" evidence="4">
    <location>
        <begin position="51"/>
        <end position="69"/>
    </location>
</feature>
<dbReference type="PANTHER" id="PTHR11360">
    <property type="entry name" value="MONOCARBOXYLATE TRANSPORTER"/>
    <property type="match status" value="1"/>
</dbReference>
<protein>
    <submittedName>
        <fullName evidence="6">MFS transporter</fullName>
    </submittedName>
</protein>
<feature type="transmembrane region" description="Helical" evidence="4">
    <location>
        <begin position="171"/>
        <end position="189"/>
    </location>
</feature>
<proteinExistence type="predicted"/>
<dbReference type="InterPro" id="IPR050327">
    <property type="entry name" value="Proton-linked_MCT"/>
</dbReference>
<feature type="transmembrane region" description="Helical" evidence="4">
    <location>
        <begin position="217"/>
        <end position="238"/>
    </location>
</feature>
<feature type="transmembrane region" description="Helical" evidence="4">
    <location>
        <begin position="107"/>
        <end position="127"/>
    </location>
</feature>
<sequence length="420" mass="44971">MSQATGRYPNLFHPVLIAGCLVVMASFAIRASFGLFQIPIAEEFGWLRADFSFAIALQNLFWGISAPLFSAMAEKFGDRKAILAGGVFYAVGLVLSSYAITPGQHQWLEILVGFGISGTGFGIILAVVGRATAPEHRSLAMGIATAAGSAGQVVGPPVVQWLLQGMPWQEVFVVLAGFIMVTMFALLAMKVPPPAPLAQNEENLGQVVRRAVKDPTFIFIFLGFFSCGYQLAFITAHFPAFITEMCGTISPTGMLNALGISTTASLGALSIALIGIFNICGTILAGWLGNKYSRKYLLASIYAMRTVVAAVFILSPITPESVLIFSALMGGLWLATVPLTSGLIAQIYGLRYMGTLYGLVFLSHQIGGFMGVWLGGAMYDIYGDYTFVWWIGVGVGAISALIHLPVDERPWQQRQGLAVA</sequence>
<feature type="transmembrane region" description="Helical" evidence="4">
    <location>
        <begin position="356"/>
        <end position="375"/>
    </location>
</feature>
<feature type="transmembrane region" description="Helical" evidence="4">
    <location>
        <begin position="258"/>
        <end position="284"/>
    </location>
</feature>
<dbReference type="EMBL" id="VFRR01000014">
    <property type="protein sequence ID" value="TPE51832.1"/>
    <property type="molecule type" value="Genomic_DNA"/>
</dbReference>
<evidence type="ECO:0000313" key="6">
    <source>
        <dbReference type="EMBL" id="TPE51832.1"/>
    </source>
</evidence>
<dbReference type="InterPro" id="IPR036259">
    <property type="entry name" value="MFS_trans_sf"/>
</dbReference>
<keyword evidence="3 4" id="KW-0472">Membrane</keyword>
<dbReference type="PROSITE" id="PS51257">
    <property type="entry name" value="PROKAR_LIPOPROTEIN"/>
    <property type="match status" value="1"/>
</dbReference>
<keyword evidence="2 4" id="KW-1133">Transmembrane helix</keyword>
<dbReference type="SUPFAM" id="SSF103473">
    <property type="entry name" value="MFS general substrate transporter"/>
    <property type="match status" value="1"/>
</dbReference>
<feature type="transmembrane region" description="Helical" evidence="4">
    <location>
        <begin position="387"/>
        <end position="406"/>
    </location>
</feature>
<dbReference type="CDD" id="cd17355">
    <property type="entry name" value="MFS_YcxA_like"/>
    <property type="match status" value="1"/>
</dbReference>
<feature type="transmembrane region" description="Helical" evidence="4">
    <location>
        <begin position="12"/>
        <end position="31"/>
    </location>
</feature>
<dbReference type="InterPro" id="IPR011701">
    <property type="entry name" value="MFS"/>
</dbReference>
<dbReference type="InterPro" id="IPR020846">
    <property type="entry name" value="MFS_dom"/>
</dbReference>
<dbReference type="Proteomes" id="UP000315901">
    <property type="component" value="Unassembled WGS sequence"/>
</dbReference>
<evidence type="ECO:0000313" key="7">
    <source>
        <dbReference type="Proteomes" id="UP000315901"/>
    </source>
</evidence>
<name>A0A501WSK8_9GAMM</name>
<evidence type="ECO:0000256" key="4">
    <source>
        <dbReference type="SAM" id="Phobius"/>
    </source>
</evidence>
<dbReference type="RefSeq" id="WP_140588523.1">
    <property type="nucleotide sequence ID" value="NZ_VFRR01000014.1"/>
</dbReference>
<dbReference type="OrthoDB" id="146345at2"/>
<keyword evidence="7" id="KW-1185">Reference proteome</keyword>
<feature type="transmembrane region" description="Helical" evidence="4">
    <location>
        <begin position="81"/>
        <end position="101"/>
    </location>
</feature>
<organism evidence="6 7">
    <name type="scientific">Maribrevibacterium harenarium</name>
    <dbReference type="NCBI Taxonomy" id="2589817"/>
    <lineage>
        <taxon>Bacteria</taxon>
        <taxon>Pseudomonadati</taxon>
        <taxon>Pseudomonadota</taxon>
        <taxon>Gammaproteobacteria</taxon>
        <taxon>Oceanospirillales</taxon>
        <taxon>Oceanospirillaceae</taxon>
        <taxon>Maribrevibacterium</taxon>
    </lineage>
</organism>